<keyword evidence="7 9" id="KW-1133">Transmembrane helix</keyword>
<comment type="subcellular location">
    <subcellularLocation>
        <location evidence="1">Cell inner membrane</location>
        <topology evidence="1">Single-pass membrane protein</topology>
    </subcellularLocation>
</comment>
<dbReference type="GO" id="GO:1990961">
    <property type="term" value="P:xenobiotic detoxification by transmembrane export across the plasma membrane"/>
    <property type="evidence" value="ECO:0007669"/>
    <property type="project" value="UniProtKB-ARBA"/>
</dbReference>
<feature type="domain" description="Multidrug resistance protein MdtA-like barrel-sandwich hybrid" evidence="10">
    <location>
        <begin position="60"/>
        <end position="213"/>
    </location>
</feature>
<keyword evidence="8 9" id="KW-0472">Membrane</keyword>
<dbReference type="GO" id="GO:0015721">
    <property type="term" value="P:bile acid and bile salt transport"/>
    <property type="evidence" value="ECO:0007669"/>
    <property type="project" value="UniProtKB-ARBA"/>
</dbReference>
<keyword evidence="12" id="KW-1185">Reference proteome</keyword>
<dbReference type="AlphaFoldDB" id="A0A4R1B3U7"/>
<dbReference type="NCBIfam" id="TIGR01730">
    <property type="entry name" value="RND_mfp"/>
    <property type="match status" value="1"/>
</dbReference>
<protein>
    <submittedName>
        <fullName evidence="11">Efflux RND transporter periplasmic adaptor subunit</fullName>
    </submittedName>
</protein>
<evidence type="ECO:0000313" key="11">
    <source>
        <dbReference type="EMBL" id="TCJ12752.1"/>
    </source>
</evidence>
<dbReference type="GO" id="GO:0046677">
    <property type="term" value="P:response to antibiotic"/>
    <property type="evidence" value="ECO:0007669"/>
    <property type="project" value="UniProtKB-ARBA"/>
</dbReference>
<comment type="similarity">
    <text evidence="2">Belongs to the membrane fusion protein (MFP) (TC 8.A.1) family.</text>
</comment>
<reference evidence="11 12" key="1">
    <citation type="submission" date="2019-03" db="EMBL/GenBank/DDBJ databases">
        <title>Genome sequence of Thiobacillaceae bacterium LSR1, a sulfur-oxidizing bacterium isolated from freshwater sediment.</title>
        <authorList>
            <person name="Li S."/>
        </authorList>
    </citation>
    <scope>NUCLEOTIDE SEQUENCE [LARGE SCALE GENOMIC DNA]</scope>
    <source>
        <strain evidence="11 12">LSR1</strain>
    </source>
</reference>
<dbReference type="Gene3D" id="2.40.30.170">
    <property type="match status" value="1"/>
</dbReference>
<keyword evidence="3" id="KW-0813">Transport</keyword>
<dbReference type="OrthoDB" id="9811754at2"/>
<evidence type="ECO:0000313" key="12">
    <source>
        <dbReference type="Proteomes" id="UP000295443"/>
    </source>
</evidence>
<evidence type="ECO:0000256" key="1">
    <source>
        <dbReference type="ARBA" id="ARBA00004377"/>
    </source>
</evidence>
<name>A0A4R1B3U7_9PROT</name>
<sequence length="317" mass="33165">MSEHPVPQPQPGGRADARRKRLLAGLAGVVVLAGAGYAAYWYAVASHYVATDNAYTAVESAQITASVAGIVRVVHVTDTQAVRKGDVLVQLDPIDVRLALSQAEAEARQADARRAAAGSEVRRAGIDLKRRLALEASGSVSGDEVTRAQDAMTTAGANLAGAQAAVALARARVEQARVDLDRTVIRSPVDGVVARRQVQLGQRVALGTPLLSVVPVQDMHVDANFKEGQLARVRVGQPATVQADIYGGAVTYHGRVAGFSGGTGAAFSAIPAQNATGNWIKVVQRLPVRIALDAAELAAHPLKVGLSMSAEIDTRER</sequence>
<feature type="transmembrane region" description="Helical" evidence="9">
    <location>
        <begin position="22"/>
        <end position="43"/>
    </location>
</feature>
<dbReference type="PANTHER" id="PTHR30386">
    <property type="entry name" value="MEMBRANE FUSION SUBUNIT OF EMRAB-TOLC MULTIDRUG EFFLUX PUMP"/>
    <property type="match status" value="1"/>
</dbReference>
<evidence type="ECO:0000256" key="6">
    <source>
        <dbReference type="ARBA" id="ARBA00022692"/>
    </source>
</evidence>
<dbReference type="FunFam" id="2.40.30.170:FF:000003">
    <property type="entry name" value="Multidrug resistance protein A"/>
    <property type="match status" value="1"/>
</dbReference>
<evidence type="ECO:0000256" key="7">
    <source>
        <dbReference type="ARBA" id="ARBA00022989"/>
    </source>
</evidence>
<keyword evidence="6 9" id="KW-0812">Transmembrane</keyword>
<dbReference type="InterPro" id="IPR006143">
    <property type="entry name" value="RND_pump_MFP"/>
</dbReference>
<keyword evidence="5" id="KW-0997">Cell inner membrane</keyword>
<dbReference type="GO" id="GO:0005886">
    <property type="term" value="C:plasma membrane"/>
    <property type="evidence" value="ECO:0007669"/>
    <property type="project" value="UniProtKB-SubCell"/>
</dbReference>
<comment type="caution">
    <text evidence="11">The sequence shown here is derived from an EMBL/GenBank/DDBJ whole genome shotgun (WGS) entry which is preliminary data.</text>
</comment>
<dbReference type="PANTHER" id="PTHR30386:SF19">
    <property type="entry name" value="MULTIDRUG EXPORT PROTEIN EMRA-RELATED"/>
    <property type="match status" value="1"/>
</dbReference>
<dbReference type="GO" id="GO:0022857">
    <property type="term" value="F:transmembrane transporter activity"/>
    <property type="evidence" value="ECO:0007669"/>
    <property type="project" value="InterPro"/>
</dbReference>
<evidence type="ECO:0000259" key="10">
    <source>
        <dbReference type="Pfam" id="PF25917"/>
    </source>
</evidence>
<dbReference type="EMBL" id="SJZB01000042">
    <property type="protein sequence ID" value="TCJ12752.1"/>
    <property type="molecule type" value="Genomic_DNA"/>
</dbReference>
<dbReference type="Gene3D" id="2.40.50.100">
    <property type="match status" value="1"/>
</dbReference>
<evidence type="ECO:0000256" key="8">
    <source>
        <dbReference type="ARBA" id="ARBA00023136"/>
    </source>
</evidence>
<proteinExistence type="inferred from homology"/>
<dbReference type="InterPro" id="IPR050739">
    <property type="entry name" value="MFP"/>
</dbReference>
<evidence type="ECO:0000256" key="2">
    <source>
        <dbReference type="ARBA" id="ARBA00009477"/>
    </source>
</evidence>
<evidence type="ECO:0000256" key="5">
    <source>
        <dbReference type="ARBA" id="ARBA00022519"/>
    </source>
</evidence>
<evidence type="ECO:0000256" key="9">
    <source>
        <dbReference type="SAM" id="Phobius"/>
    </source>
</evidence>
<organism evidence="11 12">
    <name type="scientific">Parasulfuritortus cantonensis</name>
    <dbReference type="NCBI Taxonomy" id="2528202"/>
    <lineage>
        <taxon>Bacteria</taxon>
        <taxon>Pseudomonadati</taxon>
        <taxon>Pseudomonadota</taxon>
        <taxon>Betaproteobacteria</taxon>
        <taxon>Nitrosomonadales</taxon>
        <taxon>Thiobacillaceae</taxon>
        <taxon>Parasulfuritortus</taxon>
    </lineage>
</organism>
<dbReference type="SUPFAM" id="SSF111369">
    <property type="entry name" value="HlyD-like secretion proteins"/>
    <property type="match status" value="1"/>
</dbReference>
<dbReference type="Proteomes" id="UP000295443">
    <property type="component" value="Unassembled WGS sequence"/>
</dbReference>
<gene>
    <name evidence="11" type="ORF">EZJ19_10940</name>
</gene>
<accession>A0A4R1B3U7</accession>
<evidence type="ECO:0000256" key="4">
    <source>
        <dbReference type="ARBA" id="ARBA00022475"/>
    </source>
</evidence>
<dbReference type="InterPro" id="IPR058625">
    <property type="entry name" value="MdtA-like_BSH"/>
</dbReference>
<keyword evidence="4" id="KW-1003">Cell membrane</keyword>
<dbReference type="RefSeq" id="WP_131447505.1">
    <property type="nucleotide sequence ID" value="NZ_SJZB01000042.1"/>
</dbReference>
<evidence type="ECO:0000256" key="3">
    <source>
        <dbReference type="ARBA" id="ARBA00022448"/>
    </source>
</evidence>
<dbReference type="Pfam" id="PF25917">
    <property type="entry name" value="BSH_RND"/>
    <property type="match status" value="1"/>
</dbReference>